<name>A0ABS8FG03_9FIRM</name>
<dbReference type="RefSeq" id="WP_227622675.1">
    <property type="nucleotide sequence ID" value="NZ_JAJEQO010000010.1"/>
</dbReference>
<evidence type="ECO:0000313" key="2">
    <source>
        <dbReference type="Proteomes" id="UP001199236"/>
    </source>
</evidence>
<dbReference type="EMBL" id="JAJEQO010000010">
    <property type="protein sequence ID" value="MCC2213486.1"/>
    <property type="molecule type" value="Genomic_DNA"/>
</dbReference>
<organism evidence="1 2">
    <name type="scientific">Faecalibacterium hominis</name>
    <name type="common">ex Afrizal et al. 2022</name>
    <dbReference type="NCBI Taxonomy" id="2881265"/>
    <lineage>
        <taxon>Bacteria</taxon>
        <taxon>Bacillati</taxon>
        <taxon>Bacillota</taxon>
        <taxon>Clostridia</taxon>
        <taxon>Eubacteriales</taxon>
        <taxon>Oscillospiraceae</taxon>
        <taxon>Faecalibacterium</taxon>
    </lineage>
</organism>
<sequence length="123" mass="12798">MLYCTYEQYREAGGTLDEAAFDTLCARASRLIDRHTFGRAEPHARACAGCAALLADACVQIVDAMSAAQSACAVPGASSVSNDGYSVTFTSGALSERLAAEAQGILSNALGNDPHGLLYRGCF</sequence>
<proteinExistence type="predicted"/>
<evidence type="ECO:0000313" key="1">
    <source>
        <dbReference type="EMBL" id="MCC2213486.1"/>
    </source>
</evidence>
<keyword evidence="2" id="KW-1185">Reference proteome</keyword>
<protein>
    <recommendedName>
        <fullName evidence="3">Phage protein</fullName>
    </recommendedName>
</protein>
<reference evidence="1 2" key="1">
    <citation type="submission" date="2021-10" db="EMBL/GenBank/DDBJ databases">
        <title>Anaerobic single-cell dispensing facilitates the cultivation of human gut bacteria.</title>
        <authorList>
            <person name="Afrizal A."/>
        </authorList>
    </citation>
    <scope>NUCLEOTIDE SEQUENCE [LARGE SCALE GENOMIC DNA]</scope>
    <source>
        <strain evidence="1 2">CLA-AA-H223</strain>
    </source>
</reference>
<evidence type="ECO:0008006" key="3">
    <source>
        <dbReference type="Google" id="ProtNLM"/>
    </source>
</evidence>
<dbReference type="Proteomes" id="UP001199236">
    <property type="component" value="Unassembled WGS sequence"/>
</dbReference>
<gene>
    <name evidence="1" type="ORF">LKD34_08275</name>
</gene>
<comment type="caution">
    <text evidence="1">The sequence shown here is derived from an EMBL/GenBank/DDBJ whole genome shotgun (WGS) entry which is preliminary data.</text>
</comment>
<accession>A0ABS8FG03</accession>